<dbReference type="AlphaFoldDB" id="A0A8H7HDI5"/>
<dbReference type="GO" id="GO:0005884">
    <property type="term" value="C:actin filament"/>
    <property type="evidence" value="ECO:0007669"/>
    <property type="project" value="TreeGrafter"/>
</dbReference>
<dbReference type="SUPFAM" id="SSF55753">
    <property type="entry name" value="Actin depolymerizing proteins"/>
    <property type="match status" value="2"/>
</dbReference>
<sequence length="355" mass="38353">MSASSGIGVSPELSSAFASAVASQSTRFIKVKIQNESLVPDGTIPTGSGGFIDDLPQLQDILEDDIPAYILAYTEGSKWLFISYVPDTAKVRDKMVYASSRGALTKALGDQKFKDNIFATSKVHIHQYLKWGSTDATFVQDDLTPEAYQAHQRHLAAPKPLTARERELEEIRAAERASSAAYEGAGVRQSIVGSRAGMKWSDELGDALRDLQPGRLVVISIDPTKEELILKDTKDVSLDDVPGALPASEPAYGLYSWAQEEGASPHIVFTYTCPSSSPVKYRMLYSSGVASLVNDVKAQAGITVAKRLESSDPTELDLAWLRSELASPGSGTTSPADDSKKPFAKPRGPARRKVM</sequence>
<keyword evidence="6" id="KW-0206">Cytoskeleton</keyword>
<evidence type="ECO:0000259" key="9">
    <source>
        <dbReference type="PROSITE" id="PS51263"/>
    </source>
</evidence>
<organism evidence="10 11">
    <name type="scientific">Rhizoctonia solani</name>
    <dbReference type="NCBI Taxonomy" id="456999"/>
    <lineage>
        <taxon>Eukaryota</taxon>
        <taxon>Fungi</taxon>
        <taxon>Dikarya</taxon>
        <taxon>Basidiomycota</taxon>
        <taxon>Agaricomycotina</taxon>
        <taxon>Agaricomycetes</taxon>
        <taxon>Cantharellales</taxon>
        <taxon>Ceratobasidiaceae</taxon>
        <taxon>Rhizoctonia</taxon>
    </lineage>
</organism>
<dbReference type="Proteomes" id="UP000650582">
    <property type="component" value="Unassembled WGS sequence"/>
</dbReference>
<keyword evidence="5" id="KW-0009">Actin-binding</keyword>
<dbReference type="Gene3D" id="3.40.20.10">
    <property type="entry name" value="Severin"/>
    <property type="match status" value="2"/>
</dbReference>
<evidence type="ECO:0000313" key="10">
    <source>
        <dbReference type="EMBL" id="KAF8682573.1"/>
    </source>
</evidence>
<dbReference type="CDD" id="cd11284">
    <property type="entry name" value="ADF_Twf-C_like"/>
    <property type="match status" value="1"/>
</dbReference>
<dbReference type="Pfam" id="PF00241">
    <property type="entry name" value="Cofilin_ADF"/>
    <property type="match status" value="2"/>
</dbReference>
<dbReference type="PROSITE" id="PS51263">
    <property type="entry name" value="ADF_H"/>
    <property type="match status" value="2"/>
</dbReference>
<feature type="domain" description="ADF-H" evidence="9">
    <location>
        <begin position="193"/>
        <end position="326"/>
    </location>
</feature>
<gene>
    <name evidence="10" type="ORF">RHS04_02316</name>
</gene>
<evidence type="ECO:0000256" key="6">
    <source>
        <dbReference type="ARBA" id="ARBA00023212"/>
    </source>
</evidence>
<keyword evidence="4" id="KW-0677">Repeat</keyword>
<feature type="compositionally biased region" description="Basic residues" evidence="8">
    <location>
        <begin position="342"/>
        <end position="355"/>
    </location>
</feature>
<comment type="caution">
    <text evidence="10">The sequence shown here is derived from an EMBL/GenBank/DDBJ whole genome shotgun (WGS) entry which is preliminary data.</text>
</comment>
<dbReference type="InterPro" id="IPR002108">
    <property type="entry name" value="ADF-H"/>
</dbReference>
<dbReference type="CDD" id="cd11285">
    <property type="entry name" value="ADF_Twf-N_like"/>
    <property type="match status" value="1"/>
</dbReference>
<evidence type="ECO:0000256" key="1">
    <source>
        <dbReference type="ARBA" id="ARBA00004245"/>
    </source>
</evidence>
<evidence type="ECO:0000256" key="2">
    <source>
        <dbReference type="ARBA" id="ARBA00009557"/>
    </source>
</evidence>
<dbReference type="PANTHER" id="PTHR13759">
    <property type="entry name" value="TWINFILIN"/>
    <property type="match status" value="1"/>
</dbReference>
<evidence type="ECO:0000256" key="3">
    <source>
        <dbReference type="ARBA" id="ARBA00022490"/>
    </source>
</evidence>
<dbReference type="GO" id="GO:0051015">
    <property type="term" value="F:actin filament binding"/>
    <property type="evidence" value="ECO:0007669"/>
    <property type="project" value="TreeGrafter"/>
</dbReference>
<evidence type="ECO:0000256" key="4">
    <source>
        <dbReference type="ARBA" id="ARBA00022737"/>
    </source>
</evidence>
<feature type="domain" description="ADF-H" evidence="9">
    <location>
        <begin position="4"/>
        <end position="135"/>
    </location>
</feature>
<dbReference type="GO" id="GO:0003785">
    <property type="term" value="F:actin monomer binding"/>
    <property type="evidence" value="ECO:0007669"/>
    <property type="project" value="TreeGrafter"/>
</dbReference>
<dbReference type="GO" id="GO:0030042">
    <property type="term" value="P:actin filament depolymerization"/>
    <property type="evidence" value="ECO:0007669"/>
    <property type="project" value="TreeGrafter"/>
</dbReference>
<evidence type="ECO:0000256" key="8">
    <source>
        <dbReference type="SAM" id="MobiDB-lite"/>
    </source>
</evidence>
<comment type="subunit">
    <text evidence="7">Interacts with G-actin; ADP-actin form.</text>
</comment>
<accession>A0A8H7HDI5</accession>
<dbReference type="GO" id="GO:0051016">
    <property type="term" value="P:barbed-end actin filament capping"/>
    <property type="evidence" value="ECO:0007669"/>
    <property type="project" value="TreeGrafter"/>
</dbReference>
<protein>
    <submittedName>
        <fullName evidence="10">Actin depolymerizing protein</fullName>
    </submittedName>
</protein>
<dbReference type="EMBL" id="JACYCC010000035">
    <property type="protein sequence ID" value="KAF8682573.1"/>
    <property type="molecule type" value="Genomic_DNA"/>
</dbReference>
<keyword evidence="3" id="KW-0963">Cytoplasm</keyword>
<comment type="similarity">
    <text evidence="2">Belongs to the actin-binding proteins ADF family. Twinfilin subfamily.</text>
</comment>
<evidence type="ECO:0000313" key="11">
    <source>
        <dbReference type="Proteomes" id="UP000650582"/>
    </source>
</evidence>
<dbReference type="SMART" id="SM00102">
    <property type="entry name" value="ADF"/>
    <property type="match status" value="2"/>
</dbReference>
<proteinExistence type="inferred from homology"/>
<evidence type="ECO:0000256" key="7">
    <source>
        <dbReference type="ARBA" id="ARBA00038532"/>
    </source>
</evidence>
<name>A0A8H7HDI5_9AGAM</name>
<reference evidence="10" key="1">
    <citation type="submission" date="2020-09" db="EMBL/GenBank/DDBJ databases">
        <title>Comparative genome analyses of four rice-infecting Rhizoctonia solani isolates reveal extensive enrichment of homogalacturonan modification genes.</title>
        <authorList>
            <person name="Lee D.-Y."/>
            <person name="Jeon J."/>
            <person name="Kim K.-T."/>
            <person name="Cheong K."/>
            <person name="Song H."/>
            <person name="Choi G."/>
            <person name="Ko J."/>
            <person name="Opiyo S.O."/>
            <person name="Zuo S."/>
            <person name="Madhav S."/>
            <person name="Lee Y.-H."/>
            <person name="Wang G.-L."/>
        </authorList>
    </citation>
    <scope>NUCLEOTIDE SEQUENCE</scope>
    <source>
        <strain evidence="10">AG1-IA YN-7</strain>
    </source>
</reference>
<evidence type="ECO:0000256" key="5">
    <source>
        <dbReference type="ARBA" id="ARBA00023203"/>
    </source>
</evidence>
<dbReference type="InterPro" id="IPR028458">
    <property type="entry name" value="Twinfilin"/>
</dbReference>
<dbReference type="InterPro" id="IPR029006">
    <property type="entry name" value="ADF-H/Gelsolin-like_dom_sf"/>
</dbReference>
<feature type="region of interest" description="Disordered" evidence="8">
    <location>
        <begin position="323"/>
        <end position="355"/>
    </location>
</feature>
<comment type="subcellular location">
    <subcellularLocation>
        <location evidence="1">Cytoplasm</location>
        <location evidence="1">Cytoskeleton</location>
    </subcellularLocation>
</comment>
<dbReference type="PANTHER" id="PTHR13759:SF1">
    <property type="entry name" value="TWINFILIN"/>
    <property type="match status" value="1"/>
</dbReference>
<dbReference type="GO" id="GO:0005737">
    <property type="term" value="C:cytoplasm"/>
    <property type="evidence" value="ECO:0007669"/>
    <property type="project" value="TreeGrafter"/>
</dbReference>